<dbReference type="EMBL" id="QJKJ01009563">
    <property type="protein sequence ID" value="RDX76272.1"/>
    <property type="molecule type" value="Genomic_DNA"/>
</dbReference>
<keyword evidence="1" id="KW-0812">Transmembrane</keyword>
<sequence>MADSVQTLFILIIVIVMVLAGCAITMYCLVTMILCNKKYSITAYQNALAKTASIERSTWVSHQIPAHKYEKKKHDDMADGDAHVCLLSDVQQPSWLYMKSF</sequence>
<dbReference type="Proteomes" id="UP000257109">
    <property type="component" value="Unassembled WGS sequence"/>
</dbReference>
<name>A0A371FD99_MUCPR</name>
<dbReference type="AlphaFoldDB" id="A0A371FD99"/>
<comment type="caution">
    <text evidence="2">The sequence shown here is derived from an EMBL/GenBank/DDBJ whole genome shotgun (WGS) entry which is preliminary data.</text>
</comment>
<evidence type="ECO:0000256" key="1">
    <source>
        <dbReference type="SAM" id="Phobius"/>
    </source>
</evidence>
<evidence type="ECO:0000313" key="2">
    <source>
        <dbReference type="EMBL" id="RDX76272.1"/>
    </source>
</evidence>
<proteinExistence type="predicted"/>
<keyword evidence="1" id="KW-1133">Transmembrane helix</keyword>
<keyword evidence="3" id="KW-1185">Reference proteome</keyword>
<protein>
    <submittedName>
        <fullName evidence="2">Uncharacterized protein</fullName>
    </submittedName>
</protein>
<feature type="transmembrane region" description="Helical" evidence="1">
    <location>
        <begin position="6"/>
        <end position="30"/>
    </location>
</feature>
<evidence type="ECO:0000313" key="3">
    <source>
        <dbReference type="Proteomes" id="UP000257109"/>
    </source>
</evidence>
<accession>A0A371FD99</accession>
<organism evidence="2 3">
    <name type="scientific">Mucuna pruriens</name>
    <name type="common">Velvet bean</name>
    <name type="synonym">Dolichos pruriens</name>
    <dbReference type="NCBI Taxonomy" id="157652"/>
    <lineage>
        <taxon>Eukaryota</taxon>
        <taxon>Viridiplantae</taxon>
        <taxon>Streptophyta</taxon>
        <taxon>Embryophyta</taxon>
        <taxon>Tracheophyta</taxon>
        <taxon>Spermatophyta</taxon>
        <taxon>Magnoliopsida</taxon>
        <taxon>eudicotyledons</taxon>
        <taxon>Gunneridae</taxon>
        <taxon>Pentapetalae</taxon>
        <taxon>rosids</taxon>
        <taxon>fabids</taxon>
        <taxon>Fabales</taxon>
        <taxon>Fabaceae</taxon>
        <taxon>Papilionoideae</taxon>
        <taxon>50 kb inversion clade</taxon>
        <taxon>NPAAA clade</taxon>
        <taxon>indigoferoid/millettioid clade</taxon>
        <taxon>Phaseoleae</taxon>
        <taxon>Mucuna</taxon>
    </lineage>
</organism>
<feature type="non-terminal residue" evidence="2">
    <location>
        <position position="1"/>
    </location>
</feature>
<dbReference type="OrthoDB" id="1442299at2759"/>
<reference evidence="2" key="1">
    <citation type="submission" date="2018-05" db="EMBL/GenBank/DDBJ databases">
        <title>Draft genome of Mucuna pruriens seed.</title>
        <authorList>
            <person name="Nnadi N.E."/>
            <person name="Vos R."/>
            <person name="Hasami M.H."/>
            <person name="Devisetty U.K."/>
            <person name="Aguiy J.C."/>
        </authorList>
    </citation>
    <scope>NUCLEOTIDE SEQUENCE [LARGE SCALE GENOMIC DNA]</scope>
    <source>
        <strain evidence="2">JCA_2017</strain>
    </source>
</reference>
<gene>
    <name evidence="2" type="ORF">CR513_43756</name>
</gene>
<keyword evidence="1" id="KW-0472">Membrane</keyword>